<dbReference type="SMART" id="SM00062">
    <property type="entry name" value="PBPb"/>
    <property type="match status" value="1"/>
</dbReference>
<dbReference type="InterPro" id="IPR035919">
    <property type="entry name" value="EAL_sf"/>
</dbReference>
<dbReference type="InterPro" id="IPR000160">
    <property type="entry name" value="GGDEF_dom"/>
</dbReference>
<dbReference type="Pfam" id="PF13188">
    <property type="entry name" value="PAS_8"/>
    <property type="match status" value="1"/>
</dbReference>
<feature type="domain" description="PAC" evidence="3">
    <location>
        <begin position="688"/>
        <end position="738"/>
    </location>
</feature>
<protein>
    <recommendedName>
        <fullName evidence="8">Myristoyl transferase</fullName>
    </recommendedName>
</protein>
<comment type="caution">
    <text evidence="6">The sequence shown here is derived from an EMBL/GenBank/DDBJ whole genome shotgun (WGS) entry which is preliminary data.</text>
</comment>
<dbReference type="NCBIfam" id="TIGR00254">
    <property type="entry name" value="GGDEF"/>
    <property type="match status" value="1"/>
</dbReference>
<evidence type="ECO:0000259" key="4">
    <source>
        <dbReference type="PROSITE" id="PS50883"/>
    </source>
</evidence>
<feature type="domain" description="PAS" evidence="2">
    <location>
        <begin position="608"/>
        <end position="650"/>
    </location>
</feature>
<feature type="domain" description="GGDEF" evidence="5">
    <location>
        <begin position="892"/>
        <end position="1025"/>
    </location>
</feature>
<dbReference type="RefSeq" id="WP_343749707.1">
    <property type="nucleotide sequence ID" value="NZ_BAAADG010000006.1"/>
</dbReference>
<accession>A0ABP3DAG7</accession>
<dbReference type="InterPro" id="IPR013767">
    <property type="entry name" value="PAS_fold"/>
</dbReference>
<dbReference type="CDD" id="cd01948">
    <property type="entry name" value="EAL"/>
    <property type="match status" value="1"/>
</dbReference>
<dbReference type="InterPro" id="IPR015168">
    <property type="entry name" value="SsuA/THI5"/>
</dbReference>
<evidence type="ECO:0000259" key="5">
    <source>
        <dbReference type="PROSITE" id="PS50887"/>
    </source>
</evidence>
<dbReference type="SUPFAM" id="SSF55073">
    <property type="entry name" value="Nucleotide cyclase"/>
    <property type="match status" value="1"/>
</dbReference>
<feature type="signal peptide" evidence="1">
    <location>
        <begin position="1"/>
        <end position="24"/>
    </location>
</feature>
<dbReference type="SUPFAM" id="SSF55785">
    <property type="entry name" value="PYP-like sensor domain (PAS domain)"/>
    <property type="match status" value="2"/>
</dbReference>
<dbReference type="InterPro" id="IPR043128">
    <property type="entry name" value="Rev_trsase/Diguanyl_cyclase"/>
</dbReference>
<sequence>MTGYQFFCACILSLLLSFSVTIHAQVTQTDDDLALEKVSLQLKWKYQFQFAGYIAAVEKGFYKEQGLDVELRPRQSELNVVDEVVNDKADYGIGGIGILSQYANGSPIKALAAIFQHDALVFMSQAESGIVSPYEMVGKRVMFDGTSGNDAILRTLLNDAGIQLKDINIIPQQMSINSLLNDEVDVISGYITDQPYAFLQKKFPINIINPRNYGFDFYGDILFTSDDELKNYPGRAQRMLKASLKGWQYALEHSEEMIHIIKEKYGAEQSLSRLRFEARETKKLILPELIPLGSIETPRLKRIADIYTQLGVTPALSEKALNHFIHQPSTTLSLTEAEQAWLQAHPVIKVGVDKNFAPYEWVNDDGEYVGIAAEYINLLEERLGVRFDIISDHSWDELMTMAQQNELDMLACLNETPEREQYLNFTDPYIQNPVVIINTDINGYVGALKNLAGKTVAIEKGNFSNTLLSDDYPEITLLFTDTPRQALEKVARGEADAYIGDAAYANYQIKNNDLINLQFAGQTQARAVYRMGVVENQPELLSIINKVLGQLSEKEKKEIESQWLGIKVTPGPQLKTLIQFGVGILLLFLLFGYWIHRLRQSRRALQESESRLSDVLNTSPVPEIIIDNQGKVTYINQAFIQSFGFTQTDIPTLDDWLLRTFPKQETRERFIQQANISTHKQYVSFNFESIETDLVCMDGQRRAVIANARKVSSDAIPDTLIILYDITERKRAEEKLKLSGRVFTQAHEGILITDADGLIVDVNPAFSEITGYSREDVLHQNPSILRSDKHDALYFEEMWQELRHQGHWQGEIWNKRKDGQIYAELLTISTLVDDFGETLHYLGMFSDITQSKEQQHALEMMAHYDVLTQLPNRTLFADRFKQAIAHSNRNNSLLAVVFLDLDGFKPVNDTYGHEAGDQLLIEVSARIQSCIRQDDTASRLGGDEFALLLNDVSSADHCETLINRIRNAIELPYIIDDNSISCSASIGVTLYPLDDADADTLLRHADQAMYQAKVSGRQRHHMFDMQQDEQISEKQNQFKSIEDALISDQLVLFYQPKVNMRTGEIIGAEALIRWQHPEQGLIMPGAFLPATEGSPLEINIGNWVIEHAIKQLDDWIQRGWSLEMSINISSRHLQWNGFFDHLDRVLARYPNVPSYMIQLEILESSVLTDINNISSIIKTCRHTLGLKISLDDFGTGYSSLTHLRHLPVDTVKIDQSFVRDLIDDPNDYTIIDGVIGLTDAFHHQVIAEGVETTEHGLMLLAMGCDLAQGYGIAYPMSADDCNQWISTYQPNVRWIDLAERKLDAEQTLLELMDLQINYWLNRVVSNLQSTSDKIEHWPLMNHKKCHFGLWLEQAKKQNLFDKVWIESMKLAYTELYHNANSLKYQFQENQHRVNDTGITELKSHFGIIQSLLNAKKQSH</sequence>
<dbReference type="SMART" id="SM00091">
    <property type="entry name" value="PAS"/>
    <property type="match status" value="2"/>
</dbReference>
<evidence type="ECO:0000259" key="2">
    <source>
        <dbReference type="PROSITE" id="PS50112"/>
    </source>
</evidence>
<gene>
    <name evidence="6" type="ORF">GCM10008964_18610</name>
</gene>
<dbReference type="PANTHER" id="PTHR44757">
    <property type="entry name" value="DIGUANYLATE CYCLASE DGCP"/>
    <property type="match status" value="1"/>
</dbReference>
<dbReference type="Gene3D" id="3.40.190.10">
    <property type="entry name" value="Periplasmic binding protein-like II"/>
    <property type="match status" value="4"/>
</dbReference>
<evidence type="ECO:0000259" key="3">
    <source>
        <dbReference type="PROSITE" id="PS50113"/>
    </source>
</evidence>
<dbReference type="Pfam" id="PF00563">
    <property type="entry name" value="EAL"/>
    <property type="match status" value="1"/>
</dbReference>
<dbReference type="InterPro" id="IPR000014">
    <property type="entry name" value="PAS"/>
</dbReference>
<dbReference type="SMART" id="SM00052">
    <property type="entry name" value="EAL"/>
    <property type="match status" value="1"/>
</dbReference>
<dbReference type="NCBIfam" id="TIGR00229">
    <property type="entry name" value="sensory_box"/>
    <property type="match status" value="2"/>
</dbReference>
<dbReference type="Proteomes" id="UP001501476">
    <property type="component" value="Unassembled WGS sequence"/>
</dbReference>
<evidence type="ECO:0000313" key="7">
    <source>
        <dbReference type="Proteomes" id="UP001501476"/>
    </source>
</evidence>
<dbReference type="InterPro" id="IPR001638">
    <property type="entry name" value="Solute-binding_3/MltF_N"/>
</dbReference>
<evidence type="ECO:0008006" key="8">
    <source>
        <dbReference type="Google" id="ProtNLM"/>
    </source>
</evidence>
<dbReference type="EMBL" id="BAAADG010000006">
    <property type="protein sequence ID" value="GAA0227487.1"/>
    <property type="molecule type" value="Genomic_DNA"/>
</dbReference>
<dbReference type="InterPro" id="IPR001610">
    <property type="entry name" value="PAC"/>
</dbReference>
<dbReference type="CDD" id="cd00130">
    <property type="entry name" value="PAS"/>
    <property type="match status" value="2"/>
</dbReference>
<dbReference type="CDD" id="cd01007">
    <property type="entry name" value="PBP2_BvgS_HisK_like"/>
    <property type="match status" value="1"/>
</dbReference>
<keyword evidence="1" id="KW-0732">Signal</keyword>
<dbReference type="InterPro" id="IPR035965">
    <property type="entry name" value="PAS-like_dom_sf"/>
</dbReference>
<dbReference type="SMART" id="SM00267">
    <property type="entry name" value="GGDEF"/>
    <property type="match status" value="1"/>
</dbReference>
<evidence type="ECO:0000313" key="6">
    <source>
        <dbReference type="EMBL" id="GAA0227487.1"/>
    </source>
</evidence>
<feature type="domain" description="PAS" evidence="2">
    <location>
        <begin position="741"/>
        <end position="781"/>
    </location>
</feature>
<dbReference type="InterPro" id="IPR029787">
    <property type="entry name" value="Nucleotide_cyclase"/>
</dbReference>
<dbReference type="InterPro" id="IPR052155">
    <property type="entry name" value="Biofilm_reg_signaling"/>
</dbReference>
<dbReference type="Pfam" id="PF00497">
    <property type="entry name" value="SBP_bac_3"/>
    <property type="match status" value="1"/>
</dbReference>
<dbReference type="SMART" id="SM00086">
    <property type="entry name" value="PAC"/>
    <property type="match status" value="2"/>
</dbReference>
<dbReference type="CDD" id="cd01949">
    <property type="entry name" value="GGDEF"/>
    <property type="match status" value="1"/>
</dbReference>
<feature type="domain" description="EAL" evidence="4">
    <location>
        <begin position="1034"/>
        <end position="1289"/>
    </location>
</feature>
<dbReference type="PROSITE" id="PS50883">
    <property type="entry name" value="EAL"/>
    <property type="match status" value="1"/>
</dbReference>
<dbReference type="PROSITE" id="PS50112">
    <property type="entry name" value="PAS"/>
    <property type="match status" value="2"/>
</dbReference>
<dbReference type="PROSITE" id="PS50887">
    <property type="entry name" value="GGDEF"/>
    <property type="match status" value="1"/>
</dbReference>
<evidence type="ECO:0000256" key="1">
    <source>
        <dbReference type="SAM" id="SignalP"/>
    </source>
</evidence>
<dbReference type="Gene3D" id="3.20.20.450">
    <property type="entry name" value="EAL domain"/>
    <property type="match status" value="1"/>
</dbReference>
<dbReference type="Gene3D" id="3.30.70.270">
    <property type="match status" value="1"/>
</dbReference>
<reference evidence="7" key="1">
    <citation type="journal article" date="2019" name="Int. J. Syst. Evol. Microbiol.">
        <title>The Global Catalogue of Microorganisms (GCM) 10K type strain sequencing project: providing services to taxonomists for standard genome sequencing and annotation.</title>
        <authorList>
            <consortium name="The Broad Institute Genomics Platform"/>
            <consortium name="The Broad Institute Genome Sequencing Center for Infectious Disease"/>
            <person name="Wu L."/>
            <person name="Ma J."/>
        </authorList>
    </citation>
    <scope>NUCLEOTIDE SEQUENCE [LARGE SCALE GENOMIC DNA]</scope>
    <source>
        <strain evidence="7">JCM 6886</strain>
    </source>
</reference>
<dbReference type="PROSITE" id="PS50113">
    <property type="entry name" value="PAC"/>
    <property type="match status" value="2"/>
</dbReference>
<dbReference type="PANTHER" id="PTHR44757:SF2">
    <property type="entry name" value="BIOFILM ARCHITECTURE MAINTENANCE PROTEIN MBAA"/>
    <property type="match status" value="1"/>
</dbReference>
<dbReference type="Pfam" id="PF09084">
    <property type="entry name" value="NMT1"/>
    <property type="match status" value="1"/>
</dbReference>
<dbReference type="InterPro" id="IPR000700">
    <property type="entry name" value="PAS-assoc_C"/>
</dbReference>
<dbReference type="InterPro" id="IPR001633">
    <property type="entry name" value="EAL_dom"/>
</dbReference>
<dbReference type="Pfam" id="PF00989">
    <property type="entry name" value="PAS"/>
    <property type="match status" value="1"/>
</dbReference>
<feature type="chain" id="PRO_5045906640" description="Myristoyl transferase" evidence="1">
    <location>
        <begin position="25"/>
        <end position="1419"/>
    </location>
</feature>
<dbReference type="Pfam" id="PF00990">
    <property type="entry name" value="GGDEF"/>
    <property type="match status" value="1"/>
</dbReference>
<dbReference type="Gene3D" id="3.30.450.20">
    <property type="entry name" value="PAS domain"/>
    <property type="match status" value="2"/>
</dbReference>
<keyword evidence="7" id="KW-1185">Reference proteome</keyword>
<proteinExistence type="predicted"/>
<dbReference type="SUPFAM" id="SSF53850">
    <property type="entry name" value="Periplasmic binding protein-like II"/>
    <property type="match status" value="2"/>
</dbReference>
<name>A0ABP3DAG7_9GAMM</name>
<organism evidence="6 7">
    <name type="scientific">Methylophaga marina</name>
    <dbReference type="NCBI Taxonomy" id="45495"/>
    <lineage>
        <taxon>Bacteria</taxon>
        <taxon>Pseudomonadati</taxon>
        <taxon>Pseudomonadota</taxon>
        <taxon>Gammaproteobacteria</taxon>
        <taxon>Thiotrichales</taxon>
        <taxon>Piscirickettsiaceae</taxon>
        <taxon>Methylophaga</taxon>
    </lineage>
</organism>
<feature type="domain" description="PAC" evidence="3">
    <location>
        <begin position="808"/>
        <end position="860"/>
    </location>
</feature>
<dbReference type="SUPFAM" id="SSF141868">
    <property type="entry name" value="EAL domain-like"/>
    <property type="match status" value="1"/>
</dbReference>